<organism evidence="1">
    <name type="scientific">marine metagenome</name>
    <dbReference type="NCBI Taxonomy" id="408172"/>
    <lineage>
        <taxon>unclassified sequences</taxon>
        <taxon>metagenomes</taxon>
        <taxon>ecological metagenomes</taxon>
    </lineage>
</organism>
<sequence length="106" mass="12412">MNNNFFDRHVFCCTNQRPEGHEKGCCADKKSIQLRAYMKKKTKEMIPEKNIRINASGCLDQCEYGPTMVIYPDNVWYAYKSEDDVNLIIQEHLINNRIVGKLLLKK</sequence>
<protein>
    <recommendedName>
        <fullName evidence="2">Ferredoxin</fullName>
    </recommendedName>
</protein>
<dbReference type="CDD" id="cd02980">
    <property type="entry name" value="TRX_Fd_family"/>
    <property type="match status" value="1"/>
</dbReference>
<evidence type="ECO:0000313" key="1">
    <source>
        <dbReference type="EMBL" id="SVA81003.1"/>
    </source>
</evidence>
<accession>A0A381YWN7</accession>
<dbReference type="AlphaFoldDB" id="A0A381YWN7"/>
<name>A0A381YWN7_9ZZZZ</name>
<proteinExistence type="predicted"/>
<dbReference type="Gene3D" id="3.40.30.10">
    <property type="entry name" value="Glutaredoxin"/>
    <property type="match status" value="1"/>
</dbReference>
<reference evidence="1" key="1">
    <citation type="submission" date="2018-05" db="EMBL/GenBank/DDBJ databases">
        <authorList>
            <person name="Lanie J.A."/>
            <person name="Ng W.-L."/>
            <person name="Kazmierczak K.M."/>
            <person name="Andrzejewski T.M."/>
            <person name="Davidsen T.M."/>
            <person name="Wayne K.J."/>
            <person name="Tettelin H."/>
            <person name="Glass J.I."/>
            <person name="Rusch D."/>
            <person name="Podicherti R."/>
            <person name="Tsui H.-C.T."/>
            <person name="Winkler M.E."/>
        </authorList>
    </citation>
    <scope>NUCLEOTIDE SEQUENCE</scope>
</reference>
<evidence type="ECO:0008006" key="2">
    <source>
        <dbReference type="Google" id="ProtNLM"/>
    </source>
</evidence>
<dbReference type="SUPFAM" id="SSF52833">
    <property type="entry name" value="Thioredoxin-like"/>
    <property type="match status" value="1"/>
</dbReference>
<dbReference type="InterPro" id="IPR036249">
    <property type="entry name" value="Thioredoxin-like_sf"/>
</dbReference>
<gene>
    <name evidence="1" type="ORF">METZ01_LOCUS133857</name>
</gene>
<dbReference type="EMBL" id="UINC01019165">
    <property type="protein sequence ID" value="SVA81003.1"/>
    <property type="molecule type" value="Genomic_DNA"/>
</dbReference>